<name>A0A1X7LT34_9BURK</name>
<organism evidence="2 3">
    <name type="scientific">Paraburkholderia susongensis</name>
    <dbReference type="NCBI Taxonomy" id="1515439"/>
    <lineage>
        <taxon>Bacteria</taxon>
        <taxon>Pseudomonadati</taxon>
        <taxon>Pseudomonadota</taxon>
        <taxon>Betaproteobacteria</taxon>
        <taxon>Burkholderiales</taxon>
        <taxon>Burkholderiaceae</taxon>
        <taxon>Paraburkholderia</taxon>
    </lineage>
</organism>
<dbReference type="OrthoDB" id="9007286at2"/>
<evidence type="ECO:0000256" key="1">
    <source>
        <dbReference type="SAM" id="SignalP"/>
    </source>
</evidence>
<dbReference type="EMBL" id="FXAT01000009">
    <property type="protein sequence ID" value="SMG57048.1"/>
    <property type="molecule type" value="Genomic_DNA"/>
</dbReference>
<sequence>MNIRHDPLLKLSVMALGFACAVFASGYATAQSGDAAQKAASAQVQLAANYARLAVDVCGADPKSVEAYKTSVGKQFQDQNFAADWATGWNTHKFVTDFQGMKAHLSAADYEQQKADTCQNAQDQMKP</sequence>
<feature type="signal peptide" evidence="1">
    <location>
        <begin position="1"/>
        <end position="30"/>
    </location>
</feature>
<dbReference type="Proteomes" id="UP000193228">
    <property type="component" value="Unassembled WGS sequence"/>
</dbReference>
<feature type="chain" id="PRO_5011987648" evidence="1">
    <location>
        <begin position="31"/>
        <end position="127"/>
    </location>
</feature>
<proteinExistence type="predicted"/>
<keyword evidence="1" id="KW-0732">Signal</keyword>
<dbReference type="STRING" id="1515439.SAMN06265784_10958"/>
<dbReference type="AlphaFoldDB" id="A0A1X7LT34"/>
<accession>A0A1X7LT34</accession>
<reference evidence="3" key="1">
    <citation type="submission" date="2017-04" db="EMBL/GenBank/DDBJ databases">
        <authorList>
            <person name="Varghese N."/>
            <person name="Submissions S."/>
        </authorList>
    </citation>
    <scope>NUCLEOTIDE SEQUENCE [LARGE SCALE GENOMIC DNA]</scope>
    <source>
        <strain evidence="3">LMG 29540</strain>
    </source>
</reference>
<keyword evidence="3" id="KW-1185">Reference proteome</keyword>
<evidence type="ECO:0000313" key="3">
    <source>
        <dbReference type="Proteomes" id="UP000193228"/>
    </source>
</evidence>
<protein>
    <submittedName>
        <fullName evidence="2">Uncharacterized protein</fullName>
    </submittedName>
</protein>
<evidence type="ECO:0000313" key="2">
    <source>
        <dbReference type="EMBL" id="SMG57048.1"/>
    </source>
</evidence>
<gene>
    <name evidence="2" type="ORF">SAMN06265784_10958</name>
</gene>
<dbReference type="RefSeq" id="WP_143809048.1">
    <property type="nucleotide sequence ID" value="NZ_FXAT01000009.1"/>
</dbReference>